<gene>
    <name evidence="2" type="ORF">Amon01_000012300</name>
</gene>
<name>A0A9W6YS08_AMBMO</name>
<feature type="compositionally biased region" description="Basic and acidic residues" evidence="1">
    <location>
        <begin position="105"/>
        <end position="122"/>
    </location>
</feature>
<feature type="region of interest" description="Disordered" evidence="1">
    <location>
        <begin position="316"/>
        <end position="355"/>
    </location>
</feature>
<organism evidence="2 3">
    <name type="scientific">Ambrosiozyma monospora</name>
    <name type="common">Yeast</name>
    <name type="synonym">Endomycopsis monosporus</name>
    <dbReference type="NCBI Taxonomy" id="43982"/>
    <lineage>
        <taxon>Eukaryota</taxon>
        <taxon>Fungi</taxon>
        <taxon>Dikarya</taxon>
        <taxon>Ascomycota</taxon>
        <taxon>Saccharomycotina</taxon>
        <taxon>Pichiomycetes</taxon>
        <taxon>Pichiales</taxon>
        <taxon>Pichiaceae</taxon>
        <taxon>Ambrosiozyma</taxon>
    </lineage>
</organism>
<sequence length="355" mass="40464">MSFKPMGNGAYAFMHDSDDSEDEEMIRNAIAREMAEQRGGFYDANENYSVVANNDSDSGNDSDDWEEMAKHNECVDRLGFDLEYPELLPYVLEAQNDAIRWGKEKQRETNLKREQEAKEREQQNQQNQQNQQQQQRAHPILKSYGPGAFGLYHSSDDEEDDRAIREAIGRYAATLDSDSDSDSNPDGFGGYYLKAQNEAIAMSKKWQREANEKRQKEQKEREEKERRQNEHQRQQQESKPIFESFATGVFGSNHSSDDETDDRVLKNFLVHTFNPPTSPNQISTTFNTPQSTQGNPTFNFGSNDLPVLDIANLPTANQSSVDAAGTPTTVTPGNGNRARNNRRHRRGYRARGARH</sequence>
<feature type="compositionally biased region" description="Low complexity" evidence="1">
    <location>
        <begin position="123"/>
        <end position="135"/>
    </location>
</feature>
<feature type="compositionally biased region" description="Low complexity" evidence="1">
    <location>
        <begin position="325"/>
        <end position="338"/>
    </location>
</feature>
<feature type="compositionally biased region" description="Basic and acidic residues" evidence="1">
    <location>
        <begin position="206"/>
        <end position="236"/>
    </location>
</feature>
<feature type="compositionally biased region" description="Basic residues" evidence="1">
    <location>
        <begin position="339"/>
        <end position="355"/>
    </location>
</feature>
<reference evidence="2" key="1">
    <citation type="submission" date="2023-04" db="EMBL/GenBank/DDBJ databases">
        <title>Ambrosiozyma monospora NBRC 1965.</title>
        <authorList>
            <person name="Ichikawa N."/>
            <person name="Sato H."/>
            <person name="Tonouchi N."/>
        </authorList>
    </citation>
    <scope>NUCLEOTIDE SEQUENCE</scope>
    <source>
        <strain evidence="2">NBRC 1965</strain>
    </source>
</reference>
<feature type="region of interest" description="Disordered" evidence="1">
    <location>
        <begin position="105"/>
        <end position="158"/>
    </location>
</feature>
<evidence type="ECO:0000313" key="3">
    <source>
        <dbReference type="Proteomes" id="UP001165063"/>
    </source>
</evidence>
<evidence type="ECO:0000313" key="2">
    <source>
        <dbReference type="EMBL" id="GMG18982.1"/>
    </source>
</evidence>
<accession>A0A9W6YS08</accession>
<dbReference type="Proteomes" id="UP001165063">
    <property type="component" value="Unassembled WGS sequence"/>
</dbReference>
<comment type="caution">
    <text evidence="2">The sequence shown here is derived from an EMBL/GenBank/DDBJ whole genome shotgun (WGS) entry which is preliminary data.</text>
</comment>
<evidence type="ECO:0000256" key="1">
    <source>
        <dbReference type="SAM" id="MobiDB-lite"/>
    </source>
</evidence>
<keyword evidence="3" id="KW-1185">Reference proteome</keyword>
<protein>
    <submittedName>
        <fullName evidence="2">Unnamed protein product</fullName>
    </submittedName>
</protein>
<proteinExistence type="predicted"/>
<feature type="region of interest" description="Disordered" evidence="1">
    <location>
        <begin position="205"/>
        <end position="260"/>
    </location>
</feature>
<dbReference type="AlphaFoldDB" id="A0A9W6YS08"/>
<feature type="region of interest" description="Disordered" evidence="1">
    <location>
        <begin position="1"/>
        <end position="21"/>
    </location>
</feature>
<dbReference type="EMBL" id="BSXU01000040">
    <property type="protein sequence ID" value="GMG18982.1"/>
    <property type="molecule type" value="Genomic_DNA"/>
</dbReference>